<dbReference type="PANTHER" id="PTHR45887:SF1">
    <property type="entry name" value="TRANSLATION INITIATION FACTOR EIF-2B SUBUNIT EPSILON"/>
    <property type="match status" value="1"/>
</dbReference>
<dbReference type="InterPro" id="IPR051956">
    <property type="entry name" value="eIF2B_epsilon"/>
</dbReference>
<dbReference type="OrthoDB" id="424572at2759"/>
<comment type="subcellular location">
    <subcellularLocation>
        <location evidence="1">Cytoplasm</location>
        <location evidence="1">Cytosol</location>
    </subcellularLocation>
</comment>
<dbReference type="InterPro" id="IPR011004">
    <property type="entry name" value="Trimer_LpxA-like_sf"/>
</dbReference>
<accession>A0A653CI35</accession>
<dbReference type="GO" id="GO:0005829">
    <property type="term" value="C:cytosol"/>
    <property type="evidence" value="ECO:0007669"/>
    <property type="project" value="UniProtKB-SubCell"/>
</dbReference>
<dbReference type="Pfam" id="PF02020">
    <property type="entry name" value="W2"/>
    <property type="match status" value="1"/>
</dbReference>
<evidence type="ECO:0000256" key="4">
    <source>
        <dbReference type="ARBA" id="ARBA00022540"/>
    </source>
</evidence>
<dbReference type="Pfam" id="PF25084">
    <property type="entry name" value="LbH_EIF2B"/>
    <property type="match status" value="1"/>
</dbReference>
<evidence type="ECO:0000313" key="10">
    <source>
        <dbReference type="EMBL" id="VEN47366.1"/>
    </source>
</evidence>
<gene>
    <name evidence="10" type="ORF">CALMAC_LOCUS9160</name>
</gene>
<dbReference type="SMART" id="SM00515">
    <property type="entry name" value="eIF5C"/>
    <property type="match status" value="1"/>
</dbReference>
<dbReference type="Gene3D" id="2.160.10.10">
    <property type="entry name" value="Hexapeptide repeat proteins"/>
    <property type="match status" value="1"/>
</dbReference>
<feature type="domain" description="W2" evidence="9">
    <location>
        <begin position="472"/>
        <end position="637"/>
    </location>
</feature>
<dbReference type="AlphaFoldDB" id="A0A653CI35"/>
<dbReference type="CDD" id="cd04197">
    <property type="entry name" value="eIF-2B_epsilon_N"/>
    <property type="match status" value="1"/>
</dbReference>
<proteinExistence type="inferred from homology"/>
<keyword evidence="5" id="KW-0648">Protein biosynthesis</keyword>
<evidence type="ECO:0000256" key="6">
    <source>
        <dbReference type="ARBA" id="ARBA00044144"/>
    </source>
</evidence>
<dbReference type="InterPro" id="IPR029044">
    <property type="entry name" value="Nucleotide-diphossugar_trans"/>
</dbReference>
<organism evidence="10 11">
    <name type="scientific">Callosobruchus maculatus</name>
    <name type="common">Southern cowpea weevil</name>
    <name type="synonym">Pulse bruchid</name>
    <dbReference type="NCBI Taxonomy" id="64391"/>
    <lineage>
        <taxon>Eukaryota</taxon>
        <taxon>Metazoa</taxon>
        <taxon>Ecdysozoa</taxon>
        <taxon>Arthropoda</taxon>
        <taxon>Hexapoda</taxon>
        <taxon>Insecta</taxon>
        <taxon>Pterygota</taxon>
        <taxon>Neoptera</taxon>
        <taxon>Endopterygota</taxon>
        <taxon>Coleoptera</taxon>
        <taxon>Polyphaga</taxon>
        <taxon>Cucujiformia</taxon>
        <taxon>Chrysomeloidea</taxon>
        <taxon>Chrysomelidae</taxon>
        <taxon>Bruchinae</taxon>
        <taxon>Bruchini</taxon>
        <taxon>Callosobruchus</taxon>
    </lineage>
</organism>
<evidence type="ECO:0000256" key="2">
    <source>
        <dbReference type="ARBA" id="ARBA00007878"/>
    </source>
</evidence>
<dbReference type="FunFam" id="1.25.40.180:FF:000022">
    <property type="entry name" value="Translation initiation factor eIF-2B epsilon subunit"/>
    <property type="match status" value="1"/>
</dbReference>
<dbReference type="CDD" id="cd11558">
    <property type="entry name" value="W2_eIF2B_epsilon"/>
    <property type="match status" value="1"/>
</dbReference>
<keyword evidence="4" id="KW-0396">Initiation factor</keyword>
<evidence type="ECO:0000256" key="5">
    <source>
        <dbReference type="ARBA" id="ARBA00022917"/>
    </source>
</evidence>
<evidence type="ECO:0000313" key="11">
    <source>
        <dbReference type="Proteomes" id="UP000410492"/>
    </source>
</evidence>
<dbReference type="InterPro" id="IPR016024">
    <property type="entry name" value="ARM-type_fold"/>
</dbReference>
<dbReference type="InterPro" id="IPR056764">
    <property type="entry name" value="LbH_EIF2B3/5"/>
</dbReference>
<dbReference type="CDD" id="cd03356">
    <property type="entry name" value="LbH_G1P_AT_C_like"/>
    <property type="match status" value="1"/>
</dbReference>
<evidence type="ECO:0000256" key="8">
    <source>
        <dbReference type="ARBA" id="ARBA00046432"/>
    </source>
</evidence>
<dbReference type="SUPFAM" id="SSF48371">
    <property type="entry name" value="ARM repeat"/>
    <property type="match status" value="1"/>
</dbReference>
<dbReference type="GO" id="GO:0031369">
    <property type="term" value="F:translation initiation factor binding"/>
    <property type="evidence" value="ECO:0007669"/>
    <property type="project" value="InterPro"/>
</dbReference>
<evidence type="ECO:0000256" key="3">
    <source>
        <dbReference type="ARBA" id="ARBA00022490"/>
    </source>
</evidence>
<evidence type="ECO:0000256" key="1">
    <source>
        <dbReference type="ARBA" id="ARBA00004514"/>
    </source>
</evidence>
<keyword evidence="11" id="KW-1185">Reference proteome</keyword>
<comment type="subunit">
    <text evidence="8">Component of the translation initiation factor 2B (eIF2B) complex which is a heterodecamer of two sets of five different subunits: alpha, beta, gamma, delta and epsilon. Subunits alpha, beta and delta comprise a regulatory subcomplex and subunits epsilon and gamma comprise a catalytic subcomplex. Within the complex, the hexameric regulatory complex resides at the center, with the two heterodimeric catalytic subcomplexes bound on opposite sides.</text>
</comment>
<dbReference type="GO" id="GO:0005851">
    <property type="term" value="C:eukaryotic translation initiation factor 2B complex"/>
    <property type="evidence" value="ECO:0007669"/>
    <property type="project" value="TreeGrafter"/>
</dbReference>
<dbReference type="SUPFAM" id="SSF53448">
    <property type="entry name" value="Nucleotide-diphospho-sugar transferases"/>
    <property type="match status" value="1"/>
</dbReference>
<dbReference type="GO" id="GO:0003743">
    <property type="term" value="F:translation initiation factor activity"/>
    <property type="evidence" value="ECO:0007669"/>
    <property type="project" value="UniProtKB-KW"/>
</dbReference>
<evidence type="ECO:0000259" key="9">
    <source>
        <dbReference type="PROSITE" id="PS51363"/>
    </source>
</evidence>
<dbReference type="Proteomes" id="UP000410492">
    <property type="component" value="Unassembled WGS sequence"/>
</dbReference>
<dbReference type="PROSITE" id="PS51363">
    <property type="entry name" value="W2"/>
    <property type="match status" value="1"/>
</dbReference>
<dbReference type="InterPro" id="IPR003307">
    <property type="entry name" value="W2_domain"/>
</dbReference>
<sequence>MLRKESQMVHKENIVQAIVLTDTFDDEFLPISEHLPHALLPVFNRPLIDYTLEFLSLGGIEETFLFSSAHVEAVKRYVNKCIENGEGWTLTMKVNVMVSESCRSFGDCLRDLDAKGVLRGEFVLLEPGTVSNVDLLPLLKKHNITTKSDKGCAMTLILQESAIRGIGRCPHEELLVATDSHSKLLFYKKLGSSKDNKLEFPLEIFLDNASVSLHHNLNDTHMAICSSSVLPLFSDNFDFQTKDDFVRGLLMNEEILGSTVYCHILKGNQFAGSITNWRMYQALSYELRNNWVHPLIPSTKRNRKLKNDVFIGEGTKISETAELNDAVLGDDVALGKNVRIEDSFVFSNTKIGDNVVITHSIIGEHCTIQSGSEITSGSILENGCVLEKDTFVKNSLLVAKIPDNYENGDKLADKAYRLRIFPDEDDNISINELDRKLSRLDIGDFNYESDEIEDAFSDSGDEQLSYTQTPPPDDTKLFYTEVIDSLTRGLEDKLPCDNLILEINSSRYAYNVILKEVNFNIVKAVLILSLRQPETTQYFGNLSRVLTYFAPVLKNYIRNESAMKDCLEAIQDVAVSSESLHEKCVTFILQYFYHKDYISEDAILNWFSTLTTSSKLYKQVKPFTDWLKEAEEESGEEESEQ</sequence>
<dbReference type="InterPro" id="IPR044123">
    <property type="entry name" value="W2_eIF2B_epsilon"/>
</dbReference>
<comment type="similarity">
    <text evidence="2">Belongs to the eIF-2B gamma/epsilon subunits family.</text>
</comment>
<dbReference type="InterPro" id="IPR035543">
    <property type="entry name" value="eIF-2B_epsilon_N"/>
</dbReference>
<evidence type="ECO:0000256" key="7">
    <source>
        <dbReference type="ARBA" id="ARBA00044345"/>
    </source>
</evidence>
<dbReference type="Gene3D" id="3.90.550.10">
    <property type="entry name" value="Spore Coat Polysaccharide Biosynthesis Protein SpsA, Chain A"/>
    <property type="match status" value="1"/>
</dbReference>
<dbReference type="GO" id="GO:0005085">
    <property type="term" value="F:guanyl-nucleotide exchange factor activity"/>
    <property type="evidence" value="ECO:0007669"/>
    <property type="project" value="InterPro"/>
</dbReference>
<keyword evidence="3" id="KW-0963">Cytoplasm</keyword>
<name>A0A653CI35_CALMS</name>
<dbReference type="EMBL" id="CAACVG010007854">
    <property type="protein sequence ID" value="VEN47366.1"/>
    <property type="molecule type" value="Genomic_DNA"/>
</dbReference>
<dbReference type="PANTHER" id="PTHR45887">
    <property type="entry name" value="TRANSLATION INITIATION FACTOR EIF-2B SUBUNIT EPSILON"/>
    <property type="match status" value="1"/>
</dbReference>
<dbReference type="SUPFAM" id="SSF51161">
    <property type="entry name" value="Trimeric LpxA-like enzymes"/>
    <property type="match status" value="1"/>
</dbReference>
<protein>
    <recommendedName>
        <fullName evidence="6">Translation initiation factor eIF2B subunit epsilon</fullName>
    </recommendedName>
    <alternativeName>
        <fullName evidence="7">eIF2B GDP-GTP exchange factor subunit epsilon</fullName>
    </alternativeName>
</protein>
<reference evidence="10 11" key="1">
    <citation type="submission" date="2019-01" db="EMBL/GenBank/DDBJ databases">
        <authorList>
            <person name="Sayadi A."/>
        </authorList>
    </citation>
    <scope>NUCLEOTIDE SEQUENCE [LARGE SCALE GENOMIC DNA]</scope>
</reference>
<dbReference type="Gene3D" id="1.25.40.180">
    <property type="match status" value="1"/>
</dbReference>